<evidence type="ECO:0000313" key="2">
    <source>
        <dbReference type="Proteomes" id="UP000002975"/>
    </source>
</evidence>
<dbReference type="RefSeq" id="WP_008800666.1">
    <property type="nucleotide sequence ID" value="NZ_GG657971.1"/>
</dbReference>
<proteinExistence type="predicted"/>
<dbReference type="AlphaFoldDB" id="E5BEQ6"/>
<dbReference type="BioCyc" id="FSP469605-HMP:GTSP-85-MONOMER"/>
<dbReference type="HOGENOM" id="CLU_183663_0_0_0"/>
<reference evidence="1 2" key="1">
    <citation type="submission" date="2009-02" db="EMBL/GenBank/DDBJ databases">
        <title>The Genome Sequence of Fusobacterium sp. 3_1_5R.</title>
        <authorList>
            <consortium name="The Broad Institute Genome Sequencing Platform"/>
            <person name="Ward D."/>
            <person name="Young S.K."/>
            <person name="Kodira C.D."/>
            <person name="Zeng Q."/>
            <person name="Koehrsen M."/>
            <person name="Alvarado L."/>
            <person name="Berlin A."/>
            <person name="Borenstein D."/>
            <person name="Chen Z."/>
            <person name="Engels R."/>
            <person name="Freedman E."/>
            <person name="Gellesch M."/>
            <person name="Goldberg J."/>
            <person name="Griggs A."/>
            <person name="Gujja S."/>
            <person name="Heiman D."/>
            <person name="Hepburn T."/>
            <person name="Howarth C."/>
            <person name="Jen D."/>
            <person name="Larson L."/>
            <person name="Lewis B."/>
            <person name="Mehta T."/>
            <person name="Park D."/>
            <person name="Pearson M."/>
            <person name="Roberts A."/>
            <person name="Saif S."/>
            <person name="Shea T."/>
            <person name="Shenoy N."/>
            <person name="Sisk P."/>
            <person name="Stolte C."/>
            <person name="Sykes S."/>
            <person name="Walk T."/>
            <person name="White J."/>
            <person name="Yandava C."/>
            <person name="Allen-Vercoe E."/>
            <person name="Strauss J."/>
            <person name="Ambrose C."/>
            <person name="Lander E."/>
            <person name="Nusbaum C."/>
            <person name="Galagan J."/>
            <person name="Birren B."/>
        </authorList>
    </citation>
    <scope>NUCLEOTIDE SEQUENCE [LARGE SCALE GENOMIC DNA]</scope>
    <source>
        <strain evidence="1 2">3_1_5R</strain>
    </source>
</reference>
<dbReference type="Proteomes" id="UP000002975">
    <property type="component" value="Unassembled WGS sequence"/>
</dbReference>
<organism evidence="1 2">
    <name type="scientific">Fusobacterium gonidiaformans 3-1-5R</name>
    <dbReference type="NCBI Taxonomy" id="469605"/>
    <lineage>
        <taxon>Bacteria</taxon>
        <taxon>Fusobacteriati</taxon>
        <taxon>Fusobacteriota</taxon>
        <taxon>Fusobacteriia</taxon>
        <taxon>Fusobacteriales</taxon>
        <taxon>Fusobacteriaceae</taxon>
        <taxon>Fusobacterium</taxon>
    </lineage>
</organism>
<name>E5BEQ6_9FUSO</name>
<sequence length="91" mass="10654">MLTENEKIAMKFVESCRNHLMMKDDLTEVENKMFSLLEKVSKKLKLIENGGPLQTEFEKALYDTLNLTKEIYFEFGNHYGGVFESQYYDGV</sequence>
<gene>
    <name evidence="1" type="ORF">FSBG_00084</name>
</gene>
<accession>E5BEQ6</accession>
<evidence type="ECO:0000313" key="1">
    <source>
        <dbReference type="EMBL" id="EFS20587.1"/>
    </source>
</evidence>
<keyword evidence="2" id="KW-1185">Reference proteome</keyword>
<dbReference type="EMBL" id="GG657971">
    <property type="protein sequence ID" value="EFS20587.1"/>
    <property type="molecule type" value="Genomic_DNA"/>
</dbReference>
<protein>
    <submittedName>
        <fullName evidence="1">Uncharacterized protein</fullName>
    </submittedName>
</protein>